<proteinExistence type="inferred from homology"/>
<dbReference type="AlphaFoldDB" id="A0AAU2VUS9"/>
<name>A0AAU2VUS9_9ACTN</name>
<protein>
    <submittedName>
        <fullName evidence="5">GNAT family N-acetyltransferase</fullName>
    </submittedName>
</protein>
<evidence type="ECO:0000256" key="1">
    <source>
        <dbReference type="ARBA" id="ARBA00022679"/>
    </source>
</evidence>
<dbReference type="GO" id="GO:0005737">
    <property type="term" value="C:cytoplasm"/>
    <property type="evidence" value="ECO:0007669"/>
    <property type="project" value="TreeGrafter"/>
</dbReference>
<sequence>MPELQRLRADHAPALLAFERENRAFFAASIPDRGDDYFTHFAARHEALLAAQAAGTDHFHLLVAEDDEVLGRFNLMDVADGTADLGFRLAERATGRGLATAAVRRLFTLCTTAYDLTTLRASAAVTNKASRAVLTRTGFVPTGEEVLLSGKPGLAYVRELPA</sequence>
<dbReference type="PANTHER" id="PTHR43792">
    <property type="entry name" value="GNAT FAMILY, PUTATIVE (AFU_ORTHOLOGUE AFUA_3G00765)-RELATED-RELATED"/>
    <property type="match status" value="1"/>
</dbReference>
<dbReference type="InterPro" id="IPR051531">
    <property type="entry name" value="N-acetyltransferase"/>
</dbReference>
<reference evidence="5" key="1">
    <citation type="submission" date="2022-10" db="EMBL/GenBank/DDBJ databases">
        <title>The complete genomes of actinobacterial strains from the NBC collection.</title>
        <authorList>
            <person name="Joergensen T.S."/>
            <person name="Alvarez Arevalo M."/>
            <person name="Sterndorff E.B."/>
            <person name="Faurdal D."/>
            <person name="Vuksanovic O."/>
            <person name="Mourched A.-S."/>
            <person name="Charusanti P."/>
            <person name="Shaw S."/>
            <person name="Blin K."/>
            <person name="Weber T."/>
        </authorList>
    </citation>
    <scope>NUCLEOTIDE SEQUENCE</scope>
    <source>
        <strain evidence="5">NBC_00008</strain>
    </source>
</reference>
<keyword evidence="2" id="KW-0012">Acyltransferase</keyword>
<comment type="similarity">
    <text evidence="3">Belongs to the acetyltransferase family. RimJ subfamily.</text>
</comment>
<dbReference type="InterPro" id="IPR000182">
    <property type="entry name" value="GNAT_dom"/>
</dbReference>
<dbReference type="PROSITE" id="PS51186">
    <property type="entry name" value="GNAT"/>
    <property type="match status" value="1"/>
</dbReference>
<evidence type="ECO:0000313" key="5">
    <source>
        <dbReference type="EMBL" id="WTW71265.1"/>
    </source>
</evidence>
<evidence type="ECO:0000256" key="3">
    <source>
        <dbReference type="ARBA" id="ARBA00038502"/>
    </source>
</evidence>
<feature type="domain" description="N-acetyltransferase" evidence="4">
    <location>
        <begin position="2"/>
        <end position="162"/>
    </location>
</feature>
<dbReference type="GO" id="GO:0008999">
    <property type="term" value="F:protein-N-terminal-alanine acetyltransferase activity"/>
    <property type="evidence" value="ECO:0007669"/>
    <property type="project" value="TreeGrafter"/>
</dbReference>
<accession>A0AAU2VUS9</accession>
<evidence type="ECO:0000259" key="4">
    <source>
        <dbReference type="PROSITE" id="PS51186"/>
    </source>
</evidence>
<dbReference type="SUPFAM" id="SSF55729">
    <property type="entry name" value="Acyl-CoA N-acyltransferases (Nat)"/>
    <property type="match status" value="1"/>
</dbReference>
<evidence type="ECO:0000256" key="2">
    <source>
        <dbReference type="ARBA" id="ARBA00023315"/>
    </source>
</evidence>
<dbReference type="PANTHER" id="PTHR43792:SF8">
    <property type="entry name" value="[RIBOSOMAL PROTEIN US5]-ALANINE N-ACETYLTRANSFERASE"/>
    <property type="match status" value="1"/>
</dbReference>
<dbReference type="Pfam" id="PF13302">
    <property type="entry name" value="Acetyltransf_3"/>
    <property type="match status" value="1"/>
</dbReference>
<organism evidence="5">
    <name type="scientific">Streptomyces sp. NBC_00008</name>
    <dbReference type="NCBI Taxonomy" id="2903610"/>
    <lineage>
        <taxon>Bacteria</taxon>
        <taxon>Bacillati</taxon>
        <taxon>Actinomycetota</taxon>
        <taxon>Actinomycetes</taxon>
        <taxon>Kitasatosporales</taxon>
        <taxon>Streptomycetaceae</taxon>
        <taxon>Streptomyces</taxon>
    </lineage>
</organism>
<dbReference type="InterPro" id="IPR016181">
    <property type="entry name" value="Acyl_CoA_acyltransferase"/>
</dbReference>
<gene>
    <name evidence="5" type="ORF">OG398_24845</name>
</gene>
<dbReference type="Gene3D" id="3.40.630.30">
    <property type="match status" value="1"/>
</dbReference>
<dbReference type="EMBL" id="CP108313">
    <property type="protein sequence ID" value="WTW71265.1"/>
    <property type="molecule type" value="Genomic_DNA"/>
</dbReference>
<keyword evidence="1" id="KW-0808">Transferase</keyword>